<protein>
    <submittedName>
        <fullName evidence="1">Uncharacterized protein</fullName>
    </submittedName>
</protein>
<sequence>MTQFRLHIRNDGKKKDKEKRIMENSNVCIFEYFTF</sequence>
<dbReference type="AlphaFoldDB" id="A0A0K2VA24"/>
<dbReference type="EMBL" id="HACA01029973">
    <property type="protein sequence ID" value="CDW47334.1"/>
    <property type="molecule type" value="Transcribed_RNA"/>
</dbReference>
<evidence type="ECO:0000313" key="1">
    <source>
        <dbReference type="EMBL" id="CDW47334.1"/>
    </source>
</evidence>
<accession>A0A0K2VA24</accession>
<organism evidence="1">
    <name type="scientific">Lepeophtheirus salmonis</name>
    <name type="common">Salmon louse</name>
    <name type="synonym">Caligus salmonis</name>
    <dbReference type="NCBI Taxonomy" id="72036"/>
    <lineage>
        <taxon>Eukaryota</taxon>
        <taxon>Metazoa</taxon>
        <taxon>Ecdysozoa</taxon>
        <taxon>Arthropoda</taxon>
        <taxon>Crustacea</taxon>
        <taxon>Multicrustacea</taxon>
        <taxon>Hexanauplia</taxon>
        <taxon>Copepoda</taxon>
        <taxon>Siphonostomatoida</taxon>
        <taxon>Caligidae</taxon>
        <taxon>Lepeophtheirus</taxon>
    </lineage>
</organism>
<proteinExistence type="predicted"/>
<reference evidence="1" key="1">
    <citation type="submission" date="2014-05" db="EMBL/GenBank/DDBJ databases">
        <authorList>
            <person name="Chronopoulou M."/>
        </authorList>
    </citation>
    <scope>NUCLEOTIDE SEQUENCE</scope>
    <source>
        <tissue evidence="1">Whole organism</tissue>
    </source>
</reference>
<name>A0A0K2VA24_LEPSM</name>